<feature type="transmembrane region" description="Helical" evidence="1">
    <location>
        <begin position="431"/>
        <end position="457"/>
    </location>
</feature>
<dbReference type="SUPFAM" id="SSF82693">
    <property type="entry name" value="Multidrug efflux transporter AcrB pore domain, PN1, PN2, PC1 and PC2 subdomains"/>
    <property type="match status" value="3"/>
</dbReference>
<keyword evidence="1" id="KW-0812">Transmembrane</keyword>
<feature type="transmembrane region" description="Helical" evidence="1">
    <location>
        <begin position="990"/>
        <end position="1016"/>
    </location>
</feature>
<feature type="transmembrane region" description="Helical" evidence="1">
    <location>
        <begin position="463"/>
        <end position="486"/>
    </location>
</feature>
<dbReference type="PANTHER" id="PTHR32063:SF0">
    <property type="entry name" value="SWARMING MOTILITY PROTEIN SWRC"/>
    <property type="match status" value="1"/>
</dbReference>
<feature type="transmembrane region" description="Helical" evidence="1">
    <location>
        <begin position="333"/>
        <end position="353"/>
    </location>
</feature>
<feature type="transmembrane region" description="Helical" evidence="1">
    <location>
        <begin position="911"/>
        <end position="934"/>
    </location>
</feature>
<evidence type="ECO:0000313" key="3">
    <source>
        <dbReference type="Proteomes" id="UP001597510"/>
    </source>
</evidence>
<dbReference type="PRINTS" id="PR00702">
    <property type="entry name" value="ACRIFLAVINRP"/>
</dbReference>
<protein>
    <submittedName>
        <fullName evidence="2">Efflux RND transporter permease subunit</fullName>
    </submittedName>
</protein>
<feature type="transmembrane region" description="Helical" evidence="1">
    <location>
        <begin position="883"/>
        <end position="905"/>
    </location>
</feature>
<dbReference type="SUPFAM" id="SSF82714">
    <property type="entry name" value="Multidrug efflux transporter AcrB TolC docking domain, DN and DC subdomains"/>
    <property type="match status" value="2"/>
</dbReference>
<keyword evidence="3" id="KW-1185">Reference proteome</keyword>
<reference evidence="3" key="1">
    <citation type="journal article" date="2019" name="Int. J. Syst. Evol. Microbiol.">
        <title>The Global Catalogue of Microorganisms (GCM) 10K type strain sequencing project: providing services to taxonomists for standard genome sequencing and annotation.</title>
        <authorList>
            <consortium name="The Broad Institute Genomics Platform"/>
            <consortium name="The Broad Institute Genome Sequencing Center for Infectious Disease"/>
            <person name="Wu L."/>
            <person name="Ma J."/>
        </authorList>
    </citation>
    <scope>NUCLEOTIDE SEQUENCE [LARGE SCALE GENOMIC DNA]</scope>
    <source>
        <strain evidence="3">KCTC 52344</strain>
    </source>
</reference>
<dbReference type="Gene3D" id="1.20.1640.10">
    <property type="entry name" value="Multidrug efflux transporter AcrB transmembrane domain"/>
    <property type="match status" value="2"/>
</dbReference>
<dbReference type="Gene3D" id="3.30.2090.10">
    <property type="entry name" value="Multidrug efflux transporter AcrB TolC docking domain, DN and DC subdomains"/>
    <property type="match status" value="2"/>
</dbReference>
<dbReference type="PANTHER" id="PTHR32063">
    <property type="match status" value="1"/>
</dbReference>
<dbReference type="Proteomes" id="UP001597510">
    <property type="component" value="Unassembled WGS sequence"/>
</dbReference>
<feature type="transmembrane region" description="Helical" evidence="1">
    <location>
        <begin position="962"/>
        <end position="984"/>
    </location>
</feature>
<dbReference type="EMBL" id="JBHULC010000009">
    <property type="protein sequence ID" value="MFD2521407.1"/>
    <property type="molecule type" value="Genomic_DNA"/>
</dbReference>
<gene>
    <name evidence="2" type="ORF">ACFSR2_10955</name>
</gene>
<comment type="caution">
    <text evidence="2">The sequence shown here is derived from an EMBL/GenBank/DDBJ whole genome shotgun (WGS) entry which is preliminary data.</text>
</comment>
<dbReference type="RefSeq" id="WP_340236924.1">
    <property type="nucleotide sequence ID" value="NZ_JBBEWC010000007.1"/>
</dbReference>
<dbReference type="Gene3D" id="3.30.70.1320">
    <property type="entry name" value="Multidrug efflux transporter AcrB pore domain like"/>
    <property type="match status" value="1"/>
</dbReference>
<accession>A0ABW5J5W6</accession>
<feature type="transmembrane region" description="Helical" evidence="1">
    <location>
        <begin position="857"/>
        <end position="876"/>
    </location>
</feature>
<dbReference type="InterPro" id="IPR001036">
    <property type="entry name" value="Acrflvin-R"/>
</dbReference>
<keyword evidence="1" id="KW-1133">Transmembrane helix</keyword>
<name>A0ABW5J5W6_9BACT</name>
<proteinExistence type="predicted"/>
<feature type="transmembrane region" description="Helical" evidence="1">
    <location>
        <begin position="12"/>
        <end position="29"/>
    </location>
</feature>
<dbReference type="InterPro" id="IPR027463">
    <property type="entry name" value="AcrB_DN_DC_subdom"/>
</dbReference>
<feature type="transmembrane region" description="Helical" evidence="1">
    <location>
        <begin position="532"/>
        <end position="553"/>
    </location>
</feature>
<dbReference type="Pfam" id="PF00873">
    <property type="entry name" value="ACR_tran"/>
    <property type="match status" value="1"/>
</dbReference>
<evidence type="ECO:0000256" key="1">
    <source>
        <dbReference type="SAM" id="Phobius"/>
    </source>
</evidence>
<sequence>MSITELSIKRPLLITVIFVTLILFGFISYKTLNYNLLPKFETNVIMVQTTYRGAASDEVESSVTKPLEEAVSAIEGVDMISSSSQEGLSLITVTLKSGFSVINAQQDAERKVNQIKSRLPDEIDDPVVSRLSLDDLPILKVSTTSSIPQTELYDFIDLQVKPLLTNVAGVAQVNIIGGNEREIEVYLDNDKLQTYNISSAMVNQIIASSGVSYPAGNIKTDQSRFSLRLDAKLKKVEDIRNLVIRENANGSRILLKDVASVTDSQTEASTLNRINGKPAIGIQIMKQTDANAVEVSAGAKAALAKIKTSYPSKDFNYEIASDQSVYTLASADAVMHDLYLAIIIVGAIMVLFLHSVRSSLFVLVAIPSAMIPTFILMWAFGFSLNLMTLMALSLVVGILVDDSIVVLENIYRHLEMGKNKREAALEGRNEIGFTAMAITLVDVVVFLPLALAGGLIGNILKEFSLVIVFSTLMSLFVSFTLTPLLASRWGKLEILNEKTLWGKLNLGFESIIDKIRDMYLSVLNWALGHKRYVFIGIILLFVGTFTLLSKGFVGASFIGNADRGELSIQLDLAPETPLVQTNQAVAKVEKMLLERPEVTNVFSNVGTQASVIGNSSNSNLAEITVTLVDKHDRKISTDEFGQIMRDTISRIPGLSVNIQPISATGNAQAPITIAVKGTVMDDVVKAAAIVKQIVVKVPGTDYVNYSTKNPKTEVAINIDRDKMSKLGLGIPEVGSAVQLAFQGNNNTKYKDKGEEYGINIIFDKSDKQNIDNVRNLTIRNNRGAIVKLTDFASISEIVGQSILERTDRLSSIKINSAAVGRPSGTIVEDIKKELAKTKLPEGVIIDYLGDAKNQGDAFGSLGLAMGIGILLVYLIMIALYESVVYPFVVLFSIPVAMIGAILALALTMNSFTIFAILGLIMLLGLVCKNAILIVDFTNHLKSEGLSVKEALMEAGKERLRPILMTTLAMIFGMLPIALASGAGAETKNGMAWVIIGGLTSSMILTLILVPAVYMVIEGWRVKVNKVFGLGGKKKAKATTAKVETV</sequence>
<keyword evidence="1" id="KW-0472">Membrane</keyword>
<evidence type="ECO:0000313" key="2">
    <source>
        <dbReference type="EMBL" id="MFD2521407.1"/>
    </source>
</evidence>
<dbReference type="SUPFAM" id="SSF82866">
    <property type="entry name" value="Multidrug efflux transporter AcrB transmembrane domain"/>
    <property type="match status" value="2"/>
</dbReference>
<dbReference type="Gene3D" id="3.30.70.1440">
    <property type="entry name" value="Multidrug efflux transporter AcrB pore domain"/>
    <property type="match status" value="1"/>
</dbReference>
<feature type="transmembrane region" description="Helical" evidence="1">
    <location>
        <begin position="360"/>
        <end position="380"/>
    </location>
</feature>
<organism evidence="2 3">
    <name type="scientific">Emticicia soli</name>
    <dbReference type="NCBI Taxonomy" id="2027878"/>
    <lineage>
        <taxon>Bacteria</taxon>
        <taxon>Pseudomonadati</taxon>
        <taxon>Bacteroidota</taxon>
        <taxon>Cytophagia</taxon>
        <taxon>Cytophagales</taxon>
        <taxon>Leadbetterellaceae</taxon>
        <taxon>Emticicia</taxon>
    </lineage>
</organism>
<dbReference type="Gene3D" id="3.30.70.1430">
    <property type="entry name" value="Multidrug efflux transporter AcrB pore domain"/>
    <property type="match status" value="2"/>
</dbReference>